<protein>
    <recommendedName>
        <fullName evidence="6">SHOCT domain-containing protein</fullName>
    </recommendedName>
</protein>
<organism evidence="4 5">
    <name type="scientific">Cupriavidus basilensis OR16</name>
    <dbReference type="NCBI Taxonomy" id="1127483"/>
    <lineage>
        <taxon>Bacteria</taxon>
        <taxon>Pseudomonadati</taxon>
        <taxon>Pseudomonadota</taxon>
        <taxon>Betaproteobacteria</taxon>
        <taxon>Burkholderiales</taxon>
        <taxon>Burkholderiaceae</taxon>
        <taxon>Cupriavidus</taxon>
    </lineage>
</organism>
<dbReference type="Pfam" id="PF09851">
    <property type="entry name" value="SHOCT"/>
    <property type="match status" value="1"/>
</dbReference>
<dbReference type="PATRIC" id="fig|1127483.3.peg.3411"/>
<dbReference type="AlphaFoldDB" id="H1S688"/>
<evidence type="ECO:0000313" key="5">
    <source>
        <dbReference type="Proteomes" id="UP000005808"/>
    </source>
</evidence>
<evidence type="ECO:0000313" key="4">
    <source>
        <dbReference type="EMBL" id="EHP41912.1"/>
    </source>
</evidence>
<reference evidence="4 5" key="1">
    <citation type="journal article" date="2012" name="J. Bacteriol.">
        <title>De Novo Genome Project of Cupriavidus basilensis OR16.</title>
        <authorList>
            <person name="Cserhati M."/>
            <person name="Kriszt B."/>
            <person name="Szoboszlay S."/>
            <person name="Toth A."/>
            <person name="Szabo I."/>
            <person name="Tancsics A."/>
            <person name="Nagy I."/>
            <person name="Horvath B."/>
            <person name="Nagy I."/>
            <person name="Kukolya J."/>
        </authorList>
    </citation>
    <scope>NUCLEOTIDE SEQUENCE [LARGE SCALE GENOMIC DNA]</scope>
    <source>
        <strain evidence="4 5">OR16</strain>
    </source>
</reference>
<comment type="caution">
    <text evidence="4">The sequence shown here is derived from an EMBL/GenBank/DDBJ whole genome shotgun (WGS) entry which is preliminary data.</text>
</comment>
<evidence type="ECO:0000259" key="3">
    <source>
        <dbReference type="Pfam" id="PF14470"/>
    </source>
</evidence>
<accession>H1S688</accession>
<feature type="domain" description="SHOCT" evidence="2">
    <location>
        <begin position="177"/>
        <end position="201"/>
    </location>
</feature>
<dbReference type="InterPro" id="IPR018649">
    <property type="entry name" value="SHOCT"/>
</dbReference>
<name>H1S688_9BURK</name>
<dbReference type="Pfam" id="PF14470">
    <property type="entry name" value="bPH_3"/>
    <property type="match status" value="1"/>
</dbReference>
<dbReference type="OrthoDB" id="9764015at2"/>
<sequence>MESQITSSEPSIRKALSHLDSMLVPNEVAQCYAVQRRIFALLHRRALVAATSGRLIGISRGLIGGFTPVDIRWQDVKTANVKAGIFGSDITITALTQPDLASGGTVRTFQFTGLRKADAQAVYRACQAQEQAWREKRRLRELEELRAKSGGFQTSSPRDTSFGSDEAGSGKGDLTARLKRAKEMLDSGLISDSEYETIKARVISEI</sequence>
<feature type="domain" description="YokE-like PH" evidence="3">
    <location>
        <begin position="35"/>
        <end position="93"/>
    </location>
</feature>
<feature type="region of interest" description="Disordered" evidence="1">
    <location>
        <begin position="146"/>
        <end position="171"/>
    </location>
</feature>
<feature type="compositionally biased region" description="Polar residues" evidence="1">
    <location>
        <begin position="151"/>
        <end position="163"/>
    </location>
</feature>
<evidence type="ECO:0000259" key="2">
    <source>
        <dbReference type="Pfam" id="PF09851"/>
    </source>
</evidence>
<dbReference type="InterPro" id="IPR039519">
    <property type="entry name" value="YokE-like_PH"/>
</dbReference>
<evidence type="ECO:0000256" key="1">
    <source>
        <dbReference type="SAM" id="MobiDB-lite"/>
    </source>
</evidence>
<proteinExistence type="predicted"/>
<evidence type="ECO:0008006" key="6">
    <source>
        <dbReference type="Google" id="ProtNLM"/>
    </source>
</evidence>
<dbReference type="Proteomes" id="UP000005808">
    <property type="component" value="Unassembled WGS sequence"/>
</dbReference>
<dbReference type="EMBL" id="AHJE01000042">
    <property type="protein sequence ID" value="EHP41912.1"/>
    <property type="molecule type" value="Genomic_DNA"/>
</dbReference>
<gene>
    <name evidence="4" type="ORF">OR16_16992</name>
</gene>